<evidence type="ECO:0000256" key="3">
    <source>
        <dbReference type="ARBA" id="ARBA00022490"/>
    </source>
</evidence>
<dbReference type="GO" id="GO:0009313">
    <property type="term" value="P:oligosaccharide catabolic process"/>
    <property type="evidence" value="ECO:0007669"/>
    <property type="project" value="TreeGrafter"/>
</dbReference>
<dbReference type="InterPro" id="IPR032091">
    <property type="entry name" value="Malt_amylase-like_C"/>
</dbReference>
<dbReference type="GO" id="GO:0008788">
    <property type="term" value="F:alpha,alpha-phosphotrehalase activity"/>
    <property type="evidence" value="ECO:0007669"/>
    <property type="project" value="UniProtKB-EC"/>
</dbReference>
<dbReference type="NCBIfam" id="NF008183">
    <property type="entry name" value="PRK10933.1"/>
    <property type="match status" value="1"/>
</dbReference>
<evidence type="ECO:0000313" key="7">
    <source>
        <dbReference type="EMBL" id="MVX62451.1"/>
    </source>
</evidence>
<dbReference type="CDD" id="cd11333">
    <property type="entry name" value="AmyAc_SI_OligoGlu_DGase"/>
    <property type="match status" value="1"/>
</dbReference>
<evidence type="ECO:0000256" key="5">
    <source>
        <dbReference type="ARBA" id="ARBA00023295"/>
    </source>
</evidence>
<dbReference type="EC" id="3.2.1.93" evidence="7"/>
<comment type="subcellular location">
    <subcellularLocation>
        <location evidence="1">Cytoplasm</location>
    </subcellularLocation>
</comment>
<evidence type="ECO:0000256" key="2">
    <source>
        <dbReference type="ARBA" id="ARBA00008061"/>
    </source>
</evidence>
<accession>A0A964W0I6</accession>
<sequence length="546" mass="64475">MRKEWWKESVVYQVYPRSFKDSNGDGIGDLRGIIEKLDYLKELGIDVIWLSPVYKSPNDDNGYDISDYEDIMDEFGTMKDMDELIMEGNNRGIKILMDLVVNHTSDEHNWFIEAKKSKDNPYRDYYIWRDPVNGSVPNDLTSAFGGSAWEYDQGSGQYYLHFFSKKQPDLNWENEEVRNRVYDMMNFWIDKGTGGFRMDVIDLIGKIPDKKIKENGPKLHEYIKEMNKKTFGNKDLLTVGETWGCTPEIAKQYSNPDGSELSMIFQFDHIVLDQQSGKEKWDLKPLELLDLKKALSRWQVELDDTGWNSLFWNNHDLPRIVSRWGNDKEYRVESAKMLATLLHGMKGTPYIYQGEELGMTNVRFENLEDYKDIESLNMYKERKEKGYSHEEIMESIYTKGRDNARTPMQWNDGENAGFTSGEPWMKVNPNYKEINAELQLDDENSIFNFYKKLIKIRKENPVAVYGKYDFILDDNKEIFAYTRTLKNKQLLIICNFVARKTEFKCEEIIKFKHKELLISNYEVNENESINNIELRPYECRFYKLLM</sequence>
<protein>
    <submittedName>
        <fullName evidence="7">Alpha,alpha-phosphotrehalase</fullName>
        <ecNumber evidence="7">3.2.1.93</ecNumber>
    </submittedName>
</protein>
<dbReference type="Gene3D" id="3.90.400.10">
    <property type="entry name" value="Oligo-1,6-glucosidase, Domain 2"/>
    <property type="match status" value="1"/>
</dbReference>
<dbReference type="FunFam" id="3.20.20.80:FF:000014">
    <property type="entry name" value="Alpha,alpha-phosphotrehalase"/>
    <property type="match status" value="1"/>
</dbReference>
<keyword evidence="4 7" id="KW-0378">Hydrolase</keyword>
<dbReference type="Gene3D" id="3.20.20.80">
    <property type="entry name" value="Glycosidases"/>
    <property type="match status" value="1"/>
</dbReference>
<dbReference type="InterPro" id="IPR045857">
    <property type="entry name" value="O16G_dom_2"/>
</dbReference>
<dbReference type="InterPro" id="IPR017853">
    <property type="entry name" value="GH"/>
</dbReference>
<dbReference type="FunFam" id="3.90.400.10:FF:000002">
    <property type="entry name" value="Sucrose isomerase"/>
    <property type="match status" value="1"/>
</dbReference>
<organism evidence="7 8">
    <name type="scientific">Clostridium chromiireducens</name>
    <dbReference type="NCBI Taxonomy" id="225345"/>
    <lineage>
        <taxon>Bacteria</taxon>
        <taxon>Bacillati</taxon>
        <taxon>Bacillota</taxon>
        <taxon>Clostridia</taxon>
        <taxon>Eubacteriales</taxon>
        <taxon>Clostridiaceae</taxon>
        <taxon>Clostridium</taxon>
    </lineage>
</organism>
<dbReference type="FunFam" id="3.20.20.80:FF:000064">
    <property type="entry name" value="Oligo-1,6-glucosidase"/>
    <property type="match status" value="1"/>
</dbReference>
<dbReference type="PANTHER" id="PTHR10357:SF184">
    <property type="entry name" value="OLIGO-1,6-GLUCOSIDASE 1"/>
    <property type="match status" value="1"/>
</dbReference>
<reference evidence="7" key="1">
    <citation type="submission" date="2019-12" db="EMBL/GenBank/DDBJ databases">
        <title>Microbes associate with the intestines of laboratory mice.</title>
        <authorList>
            <person name="Navarre W."/>
            <person name="Wong E."/>
        </authorList>
    </citation>
    <scope>NUCLEOTIDE SEQUENCE</scope>
    <source>
        <strain evidence="7">NM79_F5</strain>
    </source>
</reference>
<evidence type="ECO:0000259" key="6">
    <source>
        <dbReference type="SMART" id="SM00642"/>
    </source>
</evidence>
<gene>
    <name evidence="7" type="ORF">GKZ28_01885</name>
</gene>
<dbReference type="Pfam" id="PF00128">
    <property type="entry name" value="Alpha-amylase"/>
    <property type="match status" value="1"/>
</dbReference>
<feature type="domain" description="Glycosyl hydrolase family 13 catalytic" evidence="6">
    <location>
        <begin position="13"/>
        <end position="405"/>
    </location>
</feature>
<dbReference type="RefSeq" id="WP_160357856.1">
    <property type="nucleotide sequence ID" value="NZ_WSRQ01000002.1"/>
</dbReference>
<dbReference type="InterPro" id="IPR006047">
    <property type="entry name" value="GH13_cat_dom"/>
</dbReference>
<dbReference type="GO" id="GO:0004556">
    <property type="term" value="F:alpha-amylase activity"/>
    <property type="evidence" value="ECO:0007669"/>
    <property type="project" value="TreeGrafter"/>
</dbReference>
<comment type="caution">
    <text evidence="7">The sequence shown here is derived from an EMBL/GenBank/DDBJ whole genome shotgun (WGS) entry which is preliminary data.</text>
</comment>
<evidence type="ECO:0000256" key="4">
    <source>
        <dbReference type="ARBA" id="ARBA00022801"/>
    </source>
</evidence>
<dbReference type="Proteomes" id="UP000656077">
    <property type="component" value="Unassembled WGS sequence"/>
</dbReference>
<evidence type="ECO:0000256" key="1">
    <source>
        <dbReference type="ARBA" id="ARBA00004496"/>
    </source>
</evidence>
<dbReference type="SUPFAM" id="SSF51445">
    <property type="entry name" value="(Trans)glycosidases"/>
    <property type="match status" value="1"/>
</dbReference>
<dbReference type="GO" id="GO:0005737">
    <property type="term" value="C:cytoplasm"/>
    <property type="evidence" value="ECO:0007669"/>
    <property type="project" value="UniProtKB-SubCell"/>
</dbReference>
<dbReference type="SUPFAM" id="SSF51011">
    <property type="entry name" value="Glycosyl hydrolase domain"/>
    <property type="match status" value="1"/>
</dbReference>
<keyword evidence="3" id="KW-0963">Cytoplasm</keyword>
<dbReference type="InterPro" id="IPR013780">
    <property type="entry name" value="Glyco_hydro_b"/>
</dbReference>
<dbReference type="SMART" id="SM00642">
    <property type="entry name" value="Aamy"/>
    <property type="match status" value="1"/>
</dbReference>
<dbReference type="Pfam" id="PF16657">
    <property type="entry name" value="Malt_amylase_C"/>
    <property type="match status" value="1"/>
</dbReference>
<evidence type="ECO:0000313" key="8">
    <source>
        <dbReference type="Proteomes" id="UP000656077"/>
    </source>
</evidence>
<dbReference type="AlphaFoldDB" id="A0A964W0I6"/>
<proteinExistence type="inferred from homology"/>
<dbReference type="EMBL" id="WSRQ01000002">
    <property type="protein sequence ID" value="MVX62451.1"/>
    <property type="molecule type" value="Genomic_DNA"/>
</dbReference>
<keyword evidence="5 7" id="KW-0326">Glycosidase</keyword>
<name>A0A964W0I6_9CLOT</name>
<dbReference type="FunFam" id="2.60.40.1180:FF:000007">
    <property type="entry name" value="Sucrose isomerase"/>
    <property type="match status" value="1"/>
</dbReference>
<dbReference type="Gene3D" id="2.60.40.1180">
    <property type="entry name" value="Golgi alpha-mannosidase II"/>
    <property type="match status" value="1"/>
</dbReference>
<dbReference type="PANTHER" id="PTHR10357">
    <property type="entry name" value="ALPHA-AMYLASE FAMILY MEMBER"/>
    <property type="match status" value="1"/>
</dbReference>
<comment type="similarity">
    <text evidence="2">Belongs to the glycosyl hydrolase 13 family.</text>
</comment>